<sequence length="61" mass="6468">MGGRGAAAGRRWCALAAQASRRSLRALACGVARCRRVFVVVDAAAGRPPLRRRSGEFPTIS</sequence>
<evidence type="ECO:0000313" key="2">
    <source>
        <dbReference type="Proteomes" id="UP000250235"/>
    </source>
</evidence>
<keyword evidence="2" id="KW-1185">Reference proteome</keyword>
<organism evidence="1 2">
    <name type="scientific">Dorcoceras hygrometricum</name>
    <dbReference type="NCBI Taxonomy" id="472368"/>
    <lineage>
        <taxon>Eukaryota</taxon>
        <taxon>Viridiplantae</taxon>
        <taxon>Streptophyta</taxon>
        <taxon>Embryophyta</taxon>
        <taxon>Tracheophyta</taxon>
        <taxon>Spermatophyta</taxon>
        <taxon>Magnoliopsida</taxon>
        <taxon>eudicotyledons</taxon>
        <taxon>Gunneridae</taxon>
        <taxon>Pentapetalae</taxon>
        <taxon>asterids</taxon>
        <taxon>lamiids</taxon>
        <taxon>Lamiales</taxon>
        <taxon>Gesneriaceae</taxon>
        <taxon>Didymocarpoideae</taxon>
        <taxon>Trichosporeae</taxon>
        <taxon>Loxocarpinae</taxon>
        <taxon>Dorcoceras</taxon>
    </lineage>
</organism>
<name>A0A2Z6ZXF7_9LAMI</name>
<gene>
    <name evidence="1" type="ORF">F511_47735</name>
</gene>
<reference evidence="1 2" key="1">
    <citation type="journal article" date="2015" name="Proc. Natl. Acad. Sci. U.S.A.">
        <title>The resurrection genome of Boea hygrometrica: A blueprint for survival of dehydration.</title>
        <authorList>
            <person name="Xiao L."/>
            <person name="Yang G."/>
            <person name="Zhang L."/>
            <person name="Yang X."/>
            <person name="Zhao S."/>
            <person name="Ji Z."/>
            <person name="Zhou Q."/>
            <person name="Hu M."/>
            <person name="Wang Y."/>
            <person name="Chen M."/>
            <person name="Xu Y."/>
            <person name="Jin H."/>
            <person name="Xiao X."/>
            <person name="Hu G."/>
            <person name="Bao F."/>
            <person name="Hu Y."/>
            <person name="Wan P."/>
            <person name="Li L."/>
            <person name="Deng X."/>
            <person name="Kuang T."/>
            <person name="Xiang C."/>
            <person name="Zhu J.K."/>
            <person name="Oliver M.J."/>
            <person name="He Y."/>
        </authorList>
    </citation>
    <scope>NUCLEOTIDE SEQUENCE [LARGE SCALE GENOMIC DNA]</scope>
    <source>
        <strain evidence="2">cv. XS01</strain>
    </source>
</reference>
<dbReference type="Proteomes" id="UP000250235">
    <property type="component" value="Unassembled WGS sequence"/>
</dbReference>
<dbReference type="EMBL" id="KV318821">
    <property type="protein sequence ID" value="KZT75240.1"/>
    <property type="molecule type" value="Genomic_DNA"/>
</dbReference>
<accession>A0A2Z6ZXF7</accession>
<evidence type="ECO:0000313" key="1">
    <source>
        <dbReference type="EMBL" id="KZT75240.1"/>
    </source>
</evidence>
<proteinExistence type="predicted"/>
<protein>
    <submittedName>
        <fullName evidence="1">Uncharacterized protein</fullName>
    </submittedName>
</protein>
<dbReference type="AlphaFoldDB" id="A0A2Z6ZXF7"/>